<dbReference type="InterPro" id="IPR029058">
    <property type="entry name" value="AB_hydrolase_fold"/>
</dbReference>
<dbReference type="InterPro" id="IPR010662">
    <property type="entry name" value="RBBP9/YdeN"/>
</dbReference>
<dbReference type="SUPFAM" id="SSF53474">
    <property type="entry name" value="alpha/beta-Hydrolases"/>
    <property type="match status" value="1"/>
</dbReference>
<reference evidence="2" key="1">
    <citation type="submission" date="2023-07" db="EMBL/GenBank/DDBJ databases">
        <title>30 novel species of actinomycetes from the DSMZ collection.</title>
        <authorList>
            <person name="Nouioui I."/>
        </authorList>
    </citation>
    <scope>NUCLEOTIDE SEQUENCE [LARGE SCALE GENOMIC DNA]</scope>
    <source>
        <strain evidence="2">DSM 46792</strain>
    </source>
</reference>
<keyword evidence="1" id="KW-0378">Hydrolase</keyword>
<gene>
    <name evidence="1" type="ORF">RM425_00855</name>
</gene>
<dbReference type="Gene3D" id="3.40.50.1820">
    <property type="entry name" value="alpha/beta hydrolase"/>
    <property type="match status" value="1"/>
</dbReference>
<dbReference type="Proteomes" id="UP001183222">
    <property type="component" value="Unassembled WGS sequence"/>
</dbReference>
<name>A0ABU2K268_9ACTN</name>
<evidence type="ECO:0000313" key="1">
    <source>
        <dbReference type="EMBL" id="MDT0274438.1"/>
    </source>
</evidence>
<evidence type="ECO:0000313" key="2">
    <source>
        <dbReference type="Proteomes" id="UP001183222"/>
    </source>
</evidence>
<comment type="caution">
    <text evidence="1">The sequence shown here is derived from an EMBL/GenBank/DDBJ whole genome shotgun (WGS) entry which is preliminary data.</text>
</comment>
<dbReference type="GO" id="GO:0016787">
    <property type="term" value="F:hydrolase activity"/>
    <property type="evidence" value="ECO:0007669"/>
    <property type="project" value="UniProtKB-KW"/>
</dbReference>
<dbReference type="EMBL" id="JAVREI010000001">
    <property type="protein sequence ID" value="MDT0274438.1"/>
    <property type="molecule type" value="Genomic_DNA"/>
</dbReference>
<keyword evidence="2" id="KW-1185">Reference proteome</keyword>
<proteinExistence type="predicted"/>
<organism evidence="1 2">
    <name type="scientific">Blastococcus goldschmidtiae</name>
    <dbReference type="NCBI Taxonomy" id="3075546"/>
    <lineage>
        <taxon>Bacteria</taxon>
        <taxon>Bacillati</taxon>
        <taxon>Actinomycetota</taxon>
        <taxon>Actinomycetes</taxon>
        <taxon>Geodermatophilales</taxon>
        <taxon>Geodermatophilaceae</taxon>
        <taxon>Blastococcus</taxon>
    </lineage>
</organism>
<protein>
    <submittedName>
        <fullName evidence="1">Alpha/beta hydrolase</fullName>
    </submittedName>
</protein>
<sequence length="193" mass="21180">MSFLIVHGWENRRPEGHWQRWLAERLADDGHEVRYPQFPEPDVPVLGDWLDLLRSELDALGSDGERVLVCHSLAVLLWWQAAPSLGVLQPDRVLLVAPPSADVLRGYPEVAAFAPAGIETTPLPADLRAWVRLVASDDDPYFPGGAASLYAGTFGIDADVIPGGRHLDLPAGYGSWPSVRAWCTDPSVRIEGR</sequence>
<accession>A0ABU2K268</accession>
<dbReference type="RefSeq" id="WP_311343285.1">
    <property type="nucleotide sequence ID" value="NZ_JAVREI010000001.1"/>
</dbReference>
<dbReference type="Pfam" id="PF06821">
    <property type="entry name" value="Ser_hydrolase"/>
    <property type="match status" value="1"/>
</dbReference>